<dbReference type="SUPFAM" id="SSF74653">
    <property type="entry name" value="TolA/TonB C-terminal domain"/>
    <property type="match status" value="2"/>
</dbReference>
<keyword evidence="5" id="KW-0997">Cell inner membrane</keyword>
<name>A0A365NZH2_9FLAO</name>
<sequence>MKKYFYFVVLLSLNGLSQVNSNENQEILSFNKVDIIPIFENCKNEKRDNQRDCVVNYVNAHIEKNLIYPEEAKRVNLESKVFCTFIIDESGKVTVTEAKGKPTSFKRAFENEAIRVLNLLPKFIPAKHNNQVVKVQAQYEVEFKLENSKIIRIDEMVAYNPEYPVSVAVAESSEESLDETIPFAVIEQIPLFENCKKLNKEEQVNCFYEEMKKHVEKHLKYPKEAKKNKVENRVITMFEIDKSGKVTNIKVRSRQKNEYQALFEAEAKRIIEALPLFSPGLHRGKPFKVSYSIPINFTLDK</sequence>
<comment type="similarity">
    <text evidence="2">Belongs to the TonB family.</text>
</comment>
<dbReference type="EMBL" id="QLST01000015">
    <property type="protein sequence ID" value="RBA27619.1"/>
    <property type="molecule type" value="Genomic_DNA"/>
</dbReference>
<evidence type="ECO:0000313" key="11">
    <source>
        <dbReference type="EMBL" id="RBA27619.1"/>
    </source>
</evidence>
<evidence type="ECO:0000313" key="12">
    <source>
        <dbReference type="Proteomes" id="UP000253319"/>
    </source>
</evidence>
<proteinExistence type="inferred from homology"/>
<dbReference type="InterPro" id="IPR037682">
    <property type="entry name" value="TonB_C"/>
</dbReference>
<evidence type="ECO:0000256" key="3">
    <source>
        <dbReference type="ARBA" id="ARBA00022448"/>
    </source>
</evidence>
<dbReference type="OrthoDB" id="649093at2"/>
<evidence type="ECO:0000256" key="8">
    <source>
        <dbReference type="ARBA" id="ARBA00022989"/>
    </source>
</evidence>
<comment type="subcellular location">
    <subcellularLocation>
        <location evidence="1">Cell inner membrane</location>
        <topology evidence="1">Single-pass membrane protein</topology>
        <orientation evidence="1">Periplasmic side</orientation>
    </subcellularLocation>
</comment>
<accession>A0A365NZH2</accession>
<evidence type="ECO:0000256" key="7">
    <source>
        <dbReference type="ARBA" id="ARBA00022927"/>
    </source>
</evidence>
<evidence type="ECO:0000256" key="1">
    <source>
        <dbReference type="ARBA" id="ARBA00004383"/>
    </source>
</evidence>
<keyword evidence="12" id="KW-1185">Reference proteome</keyword>
<dbReference type="Gene3D" id="3.30.1150.10">
    <property type="match status" value="2"/>
</dbReference>
<keyword evidence="9" id="KW-0472">Membrane</keyword>
<keyword evidence="4" id="KW-1003">Cell membrane</keyword>
<protein>
    <recommendedName>
        <fullName evidence="10">TonB C-terminal domain-containing protein</fullName>
    </recommendedName>
</protein>
<dbReference type="PANTHER" id="PTHR33446:SF2">
    <property type="entry name" value="PROTEIN TONB"/>
    <property type="match status" value="1"/>
</dbReference>
<keyword evidence="6" id="KW-0812">Transmembrane</keyword>
<feature type="domain" description="TonB C-terminal" evidence="10">
    <location>
        <begin position="206"/>
        <end position="301"/>
    </location>
</feature>
<keyword evidence="8" id="KW-1133">Transmembrane helix</keyword>
<dbReference type="AlphaFoldDB" id="A0A365NZH2"/>
<evidence type="ECO:0000256" key="4">
    <source>
        <dbReference type="ARBA" id="ARBA00022475"/>
    </source>
</evidence>
<dbReference type="InterPro" id="IPR006260">
    <property type="entry name" value="TonB/TolA_C"/>
</dbReference>
<dbReference type="InterPro" id="IPR051045">
    <property type="entry name" value="TonB-dependent_transducer"/>
</dbReference>
<evidence type="ECO:0000256" key="2">
    <source>
        <dbReference type="ARBA" id="ARBA00006555"/>
    </source>
</evidence>
<dbReference type="Pfam" id="PF03544">
    <property type="entry name" value="TonB_C"/>
    <property type="match status" value="2"/>
</dbReference>
<dbReference type="PROSITE" id="PS52015">
    <property type="entry name" value="TONB_CTD"/>
    <property type="match status" value="1"/>
</dbReference>
<reference evidence="11 12" key="1">
    <citation type="submission" date="2018-06" db="EMBL/GenBank/DDBJ databases">
        <title>Flavobacterium tibetense sp. nov., isolated from a wetland YonghuCo on Tibetan Plateau.</title>
        <authorList>
            <person name="Xing P."/>
            <person name="Phurbu D."/>
            <person name="Lu H."/>
        </authorList>
    </citation>
    <scope>NUCLEOTIDE SEQUENCE [LARGE SCALE GENOMIC DNA]</scope>
    <source>
        <strain evidence="11 12">YH5</strain>
    </source>
</reference>
<evidence type="ECO:0000259" key="10">
    <source>
        <dbReference type="PROSITE" id="PS52015"/>
    </source>
</evidence>
<dbReference type="GO" id="GO:0031992">
    <property type="term" value="F:energy transducer activity"/>
    <property type="evidence" value="ECO:0007669"/>
    <property type="project" value="TreeGrafter"/>
</dbReference>
<keyword evidence="7" id="KW-0653">Protein transport</keyword>
<keyword evidence="3" id="KW-0813">Transport</keyword>
<evidence type="ECO:0000256" key="9">
    <source>
        <dbReference type="ARBA" id="ARBA00023136"/>
    </source>
</evidence>
<evidence type="ECO:0000256" key="6">
    <source>
        <dbReference type="ARBA" id="ARBA00022692"/>
    </source>
</evidence>
<dbReference type="GO" id="GO:0098797">
    <property type="term" value="C:plasma membrane protein complex"/>
    <property type="evidence" value="ECO:0007669"/>
    <property type="project" value="TreeGrafter"/>
</dbReference>
<dbReference type="NCBIfam" id="TIGR01352">
    <property type="entry name" value="tonB_Cterm"/>
    <property type="match status" value="1"/>
</dbReference>
<organism evidence="11 12">
    <name type="scientific">Flavobacterium tibetense</name>
    <dbReference type="NCBI Taxonomy" id="2233533"/>
    <lineage>
        <taxon>Bacteria</taxon>
        <taxon>Pseudomonadati</taxon>
        <taxon>Bacteroidota</taxon>
        <taxon>Flavobacteriia</taxon>
        <taxon>Flavobacteriales</taxon>
        <taxon>Flavobacteriaceae</taxon>
        <taxon>Flavobacterium</taxon>
    </lineage>
</organism>
<dbReference type="GO" id="GO:0015031">
    <property type="term" value="P:protein transport"/>
    <property type="evidence" value="ECO:0007669"/>
    <property type="project" value="UniProtKB-KW"/>
</dbReference>
<comment type="caution">
    <text evidence="11">The sequence shown here is derived from an EMBL/GenBank/DDBJ whole genome shotgun (WGS) entry which is preliminary data.</text>
</comment>
<gene>
    <name evidence="11" type="ORF">DPN68_11140</name>
</gene>
<dbReference type="Proteomes" id="UP000253319">
    <property type="component" value="Unassembled WGS sequence"/>
</dbReference>
<dbReference type="GO" id="GO:0055085">
    <property type="term" value="P:transmembrane transport"/>
    <property type="evidence" value="ECO:0007669"/>
    <property type="project" value="InterPro"/>
</dbReference>
<dbReference type="RefSeq" id="WP_113989726.1">
    <property type="nucleotide sequence ID" value="NZ_QLST01000015.1"/>
</dbReference>
<dbReference type="PANTHER" id="PTHR33446">
    <property type="entry name" value="PROTEIN TONB-RELATED"/>
    <property type="match status" value="1"/>
</dbReference>
<evidence type="ECO:0000256" key="5">
    <source>
        <dbReference type="ARBA" id="ARBA00022519"/>
    </source>
</evidence>